<comment type="caution">
    <text evidence="1">The sequence shown here is derived from an EMBL/GenBank/DDBJ whole genome shotgun (WGS) entry which is preliminary data.</text>
</comment>
<sequence>MYRRIEAVDHRLEALVGAFQFEAGAARFGDVVHRRHPADLPALGVDQRRKVEAGIKALAILAHDPHLETAGRRLAGQCQVDGVLQGGEFLRRPVRVGRLEADQLVLVETGHPAEGGVDEGDAALQVDRPQAGDQRLRHRQAEGVGGA</sequence>
<proteinExistence type="predicted"/>
<dbReference type="AlphaFoldDB" id="A0A645GRI3"/>
<accession>A0A645GRI3</accession>
<dbReference type="EMBL" id="VSSQ01080173">
    <property type="protein sequence ID" value="MPN29458.1"/>
    <property type="molecule type" value="Genomic_DNA"/>
</dbReference>
<protein>
    <submittedName>
        <fullName evidence="1">Uncharacterized protein</fullName>
    </submittedName>
</protein>
<name>A0A645GRI3_9ZZZZ</name>
<reference evidence="1" key="1">
    <citation type="submission" date="2019-08" db="EMBL/GenBank/DDBJ databases">
        <authorList>
            <person name="Kucharzyk K."/>
            <person name="Murdoch R.W."/>
            <person name="Higgins S."/>
            <person name="Loffler F."/>
        </authorList>
    </citation>
    <scope>NUCLEOTIDE SEQUENCE</scope>
</reference>
<evidence type="ECO:0000313" key="1">
    <source>
        <dbReference type="EMBL" id="MPN29458.1"/>
    </source>
</evidence>
<gene>
    <name evidence="1" type="ORF">SDC9_176911</name>
</gene>
<organism evidence="1">
    <name type="scientific">bioreactor metagenome</name>
    <dbReference type="NCBI Taxonomy" id="1076179"/>
    <lineage>
        <taxon>unclassified sequences</taxon>
        <taxon>metagenomes</taxon>
        <taxon>ecological metagenomes</taxon>
    </lineage>
</organism>